<feature type="transmembrane region" description="Helical" evidence="1">
    <location>
        <begin position="42"/>
        <end position="60"/>
    </location>
</feature>
<comment type="caution">
    <text evidence="2">The sequence shown here is derived from an EMBL/GenBank/DDBJ whole genome shotgun (WGS) entry which is preliminary data.</text>
</comment>
<name>A0A226E8B6_FOLCA</name>
<dbReference type="AlphaFoldDB" id="A0A226E8B6"/>
<evidence type="ECO:0000313" key="2">
    <source>
        <dbReference type="EMBL" id="OXA53833.1"/>
    </source>
</evidence>
<evidence type="ECO:0000256" key="1">
    <source>
        <dbReference type="SAM" id="Phobius"/>
    </source>
</evidence>
<feature type="transmembrane region" description="Helical" evidence="1">
    <location>
        <begin position="72"/>
        <end position="91"/>
    </location>
</feature>
<feature type="transmembrane region" description="Helical" evidence="1">
    <location>
        <begin position="126"/>
        <end position="148"/>
    </location>
</feature>
<proteinExistence type="predicted"/>
<organism evidence="2 3">
    <name type="scientific">Folsomia candida</name>
    <name type="common">Springtail</name>
    <dbReference type="NCBI Taxonomy" id="158441"/>
    <lineage>
        <taxon>Eukaryota</taxon>
        <taxon>Metazoa</taxon>
        <taxon>Ecdysozoa</taxon>
        <taxon>Arthropoda</taxon>
        <taxon>Hexapoda</taxon>
        <taxon>Collembola</taxon>
        <taxon>Entomobryomorpha</taxon>
        <taxon>Isotomoidea</taxon>
        <taxon>Isotomidae</taxon>
        <taxon>Proisotominae</taxon>
        <taxon>Folsomia</taxon>
    </lineage>
</organism>
<dbReference type="Proteomes" id="UP000198287">
    <property type="component" value="Unassembled WGS sequence"/>
</dbReference>
<dbReference type="EMBL" id="LNIX01000005">
    <property type="protein sequence ID" value="OXA53833.1"/>
    <property type="molecule type" value="Genomic_DNA"/>
</dbReference>
<gene>
    <name evidence="2" type="ORF">Fcan01_10303</name>
</gene>
<keyword evidence="1" id="KW-0472">Membrane</keyword>
<sequence length="271" mass="30674">MLNKDITFVKRNIKCGEYFVCLPVKWDKRSGKVVILPGAQKILISALLINLCVVFCRLLSTLISTSSLLDRAQAAIGAVFFVTGFLIRFDIPMDHVPVQLINFLLKENEEFGSARKASKFQLCLRFVYLACEVTAPLISALLATLTMLSPCQPVLLSRLFCPRSNFLCGKSHFIIQSFLGILEIVAFEQLAISSIYYLTTVLLQAAQINNLSRNWISLFKRKCRNRVERRMHKSLMSLRLEFGNNFVEALTPIVVQEFCVRQTVACLLITL</sequence>
<keyword evidence="1" id="KW-1133">Transmembrane helix</keyword>
<accession>A0A226E8B6</accession>
<reference evidence="2 3" key="1">
    <citation type="submission" date="2015-12" db="EMBL/GenBank/DDBJ databases">
        <title>The genome of Folsomia candida.</title>
        <authorList>
            <person name="Faddeeva A."/>
            <person name="Derks M.F."/>
            <person name="Anvar Y."/>
            <person name="Smit S."/>
            <person name="Van Straalen N."/>
            <person name="Roelofs D."/>
        </authorList>
    </citation>
    <scope>NUCLEOTIDE SEQUENCE [LARGE SCALE GENOMIC DNA]</scope>
    <source>
        <strain evidence="2 3">VU population</strain>
        <tissue evidence="2">Whole body</tissue>
    </source>
</reference>
<evidence type="ECO:0000313" key="3">
    <source>
        <dbReference type="Proteomes" id="UP000198287"/>
    </source>
</evidence>
<protein>
    <submittedName>
        <fullName evidence="2">Uncharacterized protein</fullName>
    </submittedName>
</protein>
<keyword evidence="1" id="KW-0812">Transmembrane</keyword>
<keyword evidence="3" id="KW-1185">Reference proteome</keyword>